<dbReference type="Proteomes" id="UP001465755">
    <property type="component" value="Unassembled WGS sequence"/>
</dbReference>
<accession>A0AAW1PZ96</accession>
<evidence type="ECO:0000256" key="1">
    <source>
        <dbReference type="ARBA" id="ARBA00007535"/>
    </source>
</evidence>
<organism evidence="4 5">
    <name type="scientific">Symbiochloris irregularis</name>
    <dbReference type="NCBI Taxonomy" id="706552"/>
    <lineage>
        <taxon>Eukaryota</taxon>
        <taxon>Viridiplantae</taxon>
        <taxon>Chlorophyta</taxon>
        <taxon>core chlorophytes</taxon>
        <taxon>Trebouxiophyceae</taxon>
        <taxon>Trebouxiales</taxon>
        <taxon>Trebouxiaceae</taxon>
        <taxon>Symbiochloris</taxon>
    </lineage>
</organism>
<comment type="similarity">
    <text evidence="1 2">Belongs to the CorA metal ion transporter (MIT) (TC 1.A.35.5) family.</text>
</comment>
<evidence type="ECO:0000313" key="5">
    <source>
        <dbReference type="Proteomes" id="UP001465755"/>
    </source>
</evidence>
<evidence type="ECO:0000256" key="2">
    <source>
        <dbReference type="RuleBase" id="RU366041"/>
    </source>
</evidence>
<feature type="transmembrane region" description="Helical" evidence="2">
    <location>
        <begin position="474"/>
        <end position="498"/>
    </location>
</feature>
<dbReference type="Pfam" id="PF22099">
    <property type="entry name" value="MRS2-like"/>
    <property type="match status" value="3"/>
</dbReference>
<sequence length="538" mass="60445">MSHNIDNVDAPYERLSSFAPSRADSPERRYSSDEQPPWDWHGEDHKDLDDRHAGPLTDVDVVAPSHLPPSPTSSVRSQPFGSHKLYHQHQYSKSASRTGTANRESRARRSTWLCINSAGIRTVLHSDKRGIIQKFKLGVPIRDMRLMDPNLLTSATAKILVRDNAIVVSVEHVRVIVTSDMVIMPQDGFEHNKLNQAFNSLLQEHIIEHAQEEQLRAAAAQRRHDAVMEAAMEGAAVEGDDAKSSDSSGFRHEVAPLPFELQVLETCIGDVCKHCDKLSKELESYANPALDALTRSVTTKVLEHVRKVKGRHQRLIMRVRALREELQRFLEDDEDMIKLCLSRKRDLERALASSGMQHAQHGGTTPFAPSSSIPIRRSSMQLTRDYSGSSPWVGGQSPPKHHMERTESGNFPGNFAEDESESVEAVENLLESYFMQIDTVYDRLTNIGEYVQDTEEFVNIELDSARNRLIRLEIVLTAGTFALAIFSLVGGVLGENLILPSSITQTVRDFFLVNLGTLGFCLLVFIAIMAYIRFRRLM</sequence>
<keyword evidence="2" id="KW-0472">Membrane</keyword>
<dbReference type="CDD" id="cd12823">
    <property type="entry name" value="Mrs2_Mfm1p-like"/>
    <property type="match status" value="1"/>
</dbReference>
<dbReference type="GO" id="GO:0016020">
    <property type="term" value="C:membrane"/>
    <property type="evidence" value="ECO:0007669"/>
    <property type="project" value="UniProtKB-SubCell"/>
</dbReference>
<feature type="region of interest" description="Disordered" evidence="3">
    <location>
        <begin position="1"/>
        <end position="106"/>
    </location>
</feature>
<name>A0AAW1PZ96_9CHLO</name>
<dbReference type="PANTHER" id="PTHR13890">
    <property type="entry name" value="RNA SPLICING PROTEIN MRS2, MITOCHONDRIAL"/>
    <property type="match status" value="1"/>
</dbReference>
<dbReference type="InterPro" id="IPR039204">
    <property type="entry name" value="MRS2-like"/>
</dbReference>
<dbReference type="Gene3D" id="1.20.58.340">
    <property type="entry name" value="Magnesium transport protein CorA, transmembrane region"/>
    <property type="match status" value="1"/>
</dbReference>
<comment type="function">
    <text evidence="2">Magnesium transporter that may mediate the influx of magnesium.</text>
</comment>
<reference evidence="4 5" key="1">
    <citation type="journal article" date="2024" name="Nat. Commun.">
        <title>Phylogenomics reveals the evolutionary origins of lichenization in chlorophyte algae.</title>
        <authorList>
            <person name="Puginier C."/>
            <person name="Libourel C."/>
            <person name="Otte J."/>
            <person name="Skaloud P."/>
            <person name="Haon M."/>
            <person name="Grisel S."/>
            <person name="Petersen M."/>
            <person name="Berrin J.G."/>
            <person name="Delaux P.M."/>
            <person name="Dal Grande F."/>
            <person name="Keller J."/>
        </authorList>
    </citation>
    <scope>NUCLEOTIDE SEQUENCE [LARGE SCALE GENOMIC DNA]</scope>
    <source>
        <strain evidence="4 5">SAG 2036</strain>
    </source>
</reference>
<keyword evidence="2" id="KW-0460">Magnesium</keyword>
<feature type="region of interest" description="Disordered" evidence="3">
    <location>
        <begin position="386"/>
        <end position="415"/>
    </location>
</feature>
<feature type="transmembrane region" description="Helical" evidence="2">
    <location>
        <begin position="510"/>
        <end position="532"/>
    </location>
</feature>
<keyword evidence="2" id="KW-0813">Transport</keyword>
<evidence type="ECO:0000313" key="4">
    <source>
        <dbReference type="EMBL" id="KAK9813533.1"/>
    </source>
</evidence>
<feature type="compositionally biased region" description="Polar residues" evidence="3">
    <location>
        <begin position="89"/>
        <end position="102"/>
    </location>
</feature>
<comment type="caution">
    <text evidence="4">The sequence shown here is derived from an EMBL/GenBank/DDBJ whole genome shotgun (WGS) entry which is preliminary data.</text>
</comment>
<comment type="subcellular location">
    <subcellularLocation>
        <location evidence="2">Membrane</location>
        <topology evidence="2">Multi-pass membrane protein</topology>
    </subcellularLocation>
</comment>
<dbReference type="Gene3D" id="2.40.128.330">
    <property type="match status" value="1"/>
</dbReference>
<keyword evidence="2" id="KW-0406">Ion transport</keyword>
<keyword evidence="5" id="KW-1185">Reference proteome</keyword>
<dbReference type="GO" id="GO:0015095">
    <property type="term" value="F:magnesium ion transmembrane transporter activity"/>
    <property type="evidence" value="ECO:0007669"/>
    <property type="project" value="TreeGrafter"/>
</dbReference>
<dbReference type="AlphaFoldDB" id="A0AAW1PZ96"/>
<dbReference type="PANTHER" id="PTHR13890:SF31">
    <property type="entry name" value="MAGNESIUM TRANSPORTER MRS2-2-RELATED"/>
    <property type="match status" value="1"/>
</dbReference>
<gene>
    <name evidence="4" type="ORF">WJX73_005543</name>
</gene>
<proteinExistence type="inferred from homology"/>
<keyword evidence="2" id="KW-1133">Transmembrane helix</keyword>
<feature type="region of interest" description="Disordered" evidence="3">
    <location>
        <begin position="352"/>
        <end position="373"/>
    </location>
</feature>
<evidence type="ECO:0000256" key="3">
    <source>
        <dbReference type="SAM" id="MobiDB-lite"/>
    </source>
</evidence>
<dbReference type="EMBL" id="JALJOQ010000004">
    <property type="protein sequence ID" value="KAK9813533.1"/>
    <property type="molecule type" value="Genomic_DNA"/>
</dbReference>
<protein>
    <recommendedName>
        <fullName evidence="2">Magnesium transporter</fullName>
    </recommendedName>
</protein>
<feature type="compositionally biased region" description="Basic and acidic residues" evidence="3">
    <location>
        <begin position="40"/>
        <end position="53"/>
    </location>
</feature>
<keyword evidence="2" id="KW-0812">Transmembrane</keyword>